<dbReference type="NCBIfam" id="NF000734">
    <property type="entry name" value="PRK00043.1-5"/>
    <property type="match status" value="1"/>
</dbReference>
<dbReference type="NCBIfam" id="TIGR00693">
    <property type="entry name" value="thiE"/>
    <property type="match status" value="1"/>
</dbReference>
<keyword evidence="3 10" id="KW-0808">Transferase</keyword>
<dbReference type="InterPro" id="IPR022998">
    <property type="entry name" value="ThiamineP_synth_TenI"/>
</dbReference>
<dbReference type="Pfam" id="PF02581">
    <property type="entry name" value="TMP-TENI"/>
    <property type="match status" value="1"/>
</dbReference>
<evidence type="ECO:0000256" key="8">
    <source>
        <dbReference type="ARBA" id="ARBA00047851"/>
    </source>
</evidence>
<dbReference type="EMBL" id="JAUSVK010000001">
    <property type="protein sequence ID" value="MDQ0395654.1"/>
    <property type="molecule type" value="Genomic_DNA"/>
</dbReference>
<dbReference type="EC" id="2.5.1.3" evidence="10"/>
<evidence type="ECO:0000256" key="3">
    <source>
        <dbReference type="ARBA" id="ARBA00022679"/>
    </source>
</evidence>
<keyword evidence="5" id="KW-0460">Magnesium</keyword>
<dbReference type="CDD" id="cd00564">
    <property type="entry name" value="TMP_TenI"/>
    <property type="match status" value="1"/>
</dbReference>
<dbReference type="Proteomes" id="UP001237448">
    <property type="component" value="Unassembled WGS sequence"/>
</dbReference>
<comment type="cofactor">
    <cofactor evidence="1">
        <name>Mg(2+)</name>
        <dbReference type="ChEBI" id="CHEBI:18420"/>
    </cofactor>
</comment>
<evidence type="ECO:0000256" key="5">
    <source>
        <dbReference type="ARBA" id="ARBA00022842"/>
    </source>
</evidence>
<feature type="domain" description="Thiamine phosphate synthase/TenI" evidence="12">
    <location>
        <begin position="14"/>
        <end position="182"/>
    </location>
</feature>
<evidence type="ECO:0000256" key="6">
    <source>
        <dbReference type="ARBA" id="ARBA00022977"/>
    </source>
</evidence>
<comment type="catalytic activity">
    <reaction evidence="7 10">
        <text>4-methyl-5-(2-phosphooxyethyl)-thiazole + 4-amino-2-methyl-5-(diphosphooxymethyl)pyrimidine + H(+) = thiamine phosphate + diphosphate</text>
        <dbReference type="Rhea" id="RHEA:22328"/>
        <dbReference type="ChEBI" id="CHEBI:15378"/>
        <dbReference type="ChEBI" id="CHEBI:33019"/>
        <dbReference type="ChEBI" id="CHEBI:37575"/>
        <dbReference type="ChEBI" id="CHEBI:57841"/>
        <dbReference type="ChEBI" id="CHEBI:58296"/>
        <dbReference type="EC" id="2.5.1.3"/>
    </reaction>
</comment>
<comment type="pathway">
    <text evidence="2 11">Cofactor biosynthesis; thiamine diphosphate biosynthesis; thiamine phosphate from 4-amino-2-methyl-5-diphosphomethylpyrimidine and 4-methyl-5-(2-phosphoethyl)-thiazole: step 1/1.</text>
</comment>
<gene>
    <name evidence="13" type="ORF">J3R73_005446</name>
</gene>
<keyword evidence="6 10" id="KW-0784">Thiamine biosynthesis</keyword>
<evidence type="ECO:0000256" key="7">
    <source>
        <dbReference type="ARBA" id="ARBA00047334"/>
    </source>
</evidence>
<dbReference type="SUPFAM" id="SSF51391">
    <property type="entry name" value="Thiamin phosphate synthase"/>
    <property type="match status" value="1"/>
</dbReference>
<evidence type="ECO:0000259" key="12">
    <source>
        <dbReference type="Pfam" id="PF02581"/>
    </source>
</evidence>
<name>A0ABU0FNI5_9HYPH</name>
<dbReference type="PANTHER" id="PTHR20857:SF15">
    <property type="entry name" value="THIAMINE-PHOSPHATE SYNTHASE"/>
    <property type="match status" value="1"/>
</dbReference>
<dbReference type="Gene3D" id="3.20.20.70">
    <property type="entry name" value="Aldolase class I"/>
    <property type="match status" value="1"/>
</dbReference>
<dbReference type="GO" id="GO:0004789">
    <property type="term" value="F:thiamine-phosphate diphosphorylase activity"/>
    <property type="evidence" value="ECO:0007669"/>
    <property type="project" value="UniProtKB-EC"/>
</dbReference>
<dbReference type="PANTHER" id="PTHR20857">
    <property type="entry name" value="THIAMINE-PHOSPHATE PYROPHOSPHORYLASE"/>
    <property type="match status" value="1"/>
</dbReference>
<comment type="catalytic activity">
    <reaction evidence="9 10">
        <text>2-[(2R,5Z)-2-carboxy-4-methylthiazol-5(2H)-ylidene]ethyl phosphate + 4-amino-2-methyl-5-(diphosphooxymethyl)pyrimidine + 2 H(+) = thiamine phosphate + CO2 + diphosphate</text>
        <dbReference type="Rhea" id="RHEA:47844"/>
        <dbReference type="ChEBI" id="CHEBI:15378"/>
        <dbReference type="ChEBI" id="CHEBI:16526"/>
        <dbReference type="ChEBI" id="CHEBI:33019"/>
        <dbReference type="ChEBI" id="CHEBI:37575"/>
        <dbReference type="ChEBI" id="CHEBI:57841"/>
        <dbReference type="ChEBI" id="CHEBI:62899"/>
        <dbReference type="EC" id="2.5.1.3"/>
    </reaction>
</comment>
<evidence type="ECO:0000256" key="4">
    <source>
        <dbReference type="ARBA" id="ARBA00022723"/>
    </source>
</evidence>
<comment type="catalytic activity">
    <reaction evidence="8 10">
        <text>2-(2-carboxy-4-methylthiazol-5-yl)ethyl phosphate + 4-amino-2-methyl-5-(diphosphooxymethyl)pyrimidine + 2 H(+) = thiamine phosphate + CO2 + diphosphate</text>
        <dbReference type="Rhea" id="RHEA:47848"/>
        <dbReference type="ChEBI" id="CHEBI:15378"/>
        <dbReference type="ChEBI" id="CHEBI:16526"/>
        <dbReference type="ChEBI" id="CHEBI:33019"/>
        <dbReference type="ChEBI" id="CHEBI:37575"/>
        <dbReference type="ChEBI" id="CHEBI:57841"/>
        <dbReference type="ChEBI" id="CHEBI:62890"/>
        <dbReference type="EC" id="2.5.1.3"/>
    </reaction>
</comment>
<evidence type="ECO:0000256" key="1">
    <source>
        <dbReference type="ARBA" id="ARBA00001946"/>
    </source>
</evidence>
<dbReference type="InterPro" id="IPR013785">
    <property type="entry name" value="Aldolase_TIM"/>
</dbReference>
<sequence>MILRLDPFYPVVDSAGWVARLVEAGTRLVQLRVKDRPPGDTLAEIRRALALCHAAGAQLVVNDHWQAAIEAGADFVHLGQGDLDTADLPAIRRAGLRLGVSTHDHAELERGLSADPDYVALGPIYPTTLKVMPFAPQGLGRIGEWKRLIGDRPLVAIGGITLERAPLCFEAGADCLALVSDVTGHADPASRIRAWIAATRGRSA</sequence>
<comment type="caution">
    <text evidence="13">The sequence shown here is derived from an EMBL/GenBank/DDBJ whole genome shotgun (WGS) entry which is preliminary data.</text>
</comment>
<proteinExistence type="inferred from homology"/>
<evidence type="ECO:0000313" key="13">
    <source>
        <dbReference type="EMBL" id="MDQ0395654.1"/>
    </source>
</evidence>
<reference evidence="13 14" key="1">
    <citation type="submission" date="2023-07" db="EMBL/GenBank/DDBJ databases">
        <title>Genomic Encyclopedia of Type Strains, Phase IV (KMG-IV): sequencing the most valuable type-strain genomes for metagenomic binning, comparative biology and taxonomic classification.</title>
        <authorList>
            <person name="Goeker M."/>
        </authorList>
    </citation>
    <scope>NUCLEOTIDE SEQUENCE [LARGE SCALE GENOMIC DNA]</scope>
    <source>
        <strain evidence="13 14">DSM 5896</strain>
    </source>
</reference>
<comment type="similarity">
    <text evidence="10">Belongs to the thiamine-phosphate synthase family.</text>
</comment>
<dbReference type="RefSeq" id="WP_307434671.1">
    <property type="nucleotide sequence ID" value="NZ_JAUSVK010000001.1"/>
</dbReference>
<accession>A0ABU0FNI5</accession>
<evidence type="ECO:0000256" key="9">
    <source>
        <dbReference type="ARBA" id="ARBA00047883"/>
    </source>
</evidence>
<dbReference type="InterPro" id="IPR034291">
    <property type="entry name" value="TMP_synthase"/>
</dbReference>
<protein>
    <recommendedName>
        <fullName evidence="10">Thiamine-phosphate synthase</fullName>
        <ecNumber evidence="10">2.5.1.3</ecNumber>
    </recommendedName>
    <alternativeName>
        <fullName evidence="10">Thiamine-phosphate pyrophosphorylase</fullName>
    </alternativeName>
</protein>
<evidence type="ECO:0000256" key="10">
    <source>
        <dbReference type="RuleBase" id="RU003826"/>
    </source>
</evidence>
<organism evidence="13 14">
    <name type="scientific">Labrys monachus</name>
    <dbReference type="NCBI Taxonomy" id="217067"/>
    <lineage>
        <taxon>Bacteria</taxon>
        <taxon>Pseudomonadati</taxon>
        <taxon>Pseudomonadota</taxon>
        <taxon>Alphaproteobacteria</taxon>
        <taxon>Hyphomicrobiales</taxon>
        <taxon>Xanthobacteraceae</taxon>
        <taxon>Labrys</taxon>
    </lineage>
</organism>
<keyword evidence="4" id="KW-0479">Metal-binding</keyword>
<evidence type="ECO:0000256" key="2">
    <source>
        <dbReference type="ARBA" id="ARBA00005165"/>
    </source>
</evidence>
<keyword evidence="14" id="KW-1185">Reference proteome</keyword>
<dbReference type="InterPro" id="IPR036206">
    <property type="entry name" value="ThiamineP_synth_sf"/>
</dbReference>
<evidence type="ECO:0000313" key="14">
    <source>
        <dbReference type="Proteomes" id="UP001237448"/>
    </source>
</evidence>
<evidence type="ECO:0000256" key="11">
    <source>
        <dbReference type="RuleBase" id="RU004253"/>
    </source>
</evidence>